<feature type="transmembrane region" description="Helical" evidence="12">
    <location>
        <begin position="297"/>
        <end position="320"/>
    </location>
</feature>
<dbReference type="Pfam" id="PF06580">
    <property type="entry name" value="His_kinase"/>
    <property type="match status" value="1"/>
</dbReference>
<dbReference type="GO" id="GO:0005524">
    <property type="term" value="F:ATP binding"/>
    <property type="evidence" value="ECO:0007669"/>
    <property type="project" value="UniProtKB-KW"/>
</dbReference>
<dbReference type="InterPro" id="IPR003660">
    <property type="entry name" value="HAMP_dom"/>
</dbReference>
<keyword evidence="7" id="KW-0418">Kinase</keyword>
<dbReference type="SUPFAM" id="SSF55874">
    <property type="entry name" value="ATPase domain of HSP90 chaperone/DNA topoisomerase II/histidine kinase"/>
    <property type="match status" value="1"/>
</dbReference>
<dbReference type="InterPro" id="IPR010559">
    <property type="entry name" value="Sig_transdc_His_kin_internal"/>
</dbReference>
<dbReference type="Pfam" id="PF02518">
    <property type="entry name" value="HATPase_c"/>
    <property type="match status" value="1"/>
</dbReference>
<evidence type="ECO:0000256" key="7">
    <source>
        <dbReference type="ARBA" id="ARBA00022777"/>
    </source>
</evidence>
<organism evidence="14 15">
    <name type="scientific">Shouchella clausii</name>
    <name type="common">Alkalihalobacillus clausii</name>
    <dbReference type="NCBI Taxonomy" id="79880"/>
    <lineage>
        <taxon>Bacteria</taxon>
        <taxon>Bacillati</taxon>
        <taxon>Bacillota</taxon>
        <taxon>Bacilli</taxon>
        <taxon>Bacillales</taxon>
        <taxon>Bacillaceae</taxon>
        <taxon>Shouchella</taxon>
    </lineage>
</organism>
<gene>
    <name evidence="14" type="ORF">CHH61_19150</name>
</gene>
<dbReference type="PANTHER" id="PTHR34220:SF11">
    <property type="entry name" value="SENSOR PROTEIN KINASE HPTS"/>
    <property type="match status" value="1"/>
</dbReference>
<feature type="domain" description="HAMP" evidence="13">
    <location>
        <begin position="321"/>
        <end position="376"/>
    </location>
</feature>
<dbReference type="SUPFAM" id="SSF158472">
    <property type="entry name" value="HAMP domain-like"/>
    <property type="match status" value="1"/>
</dbReference>
<evidence type="ECO:0000256" key="1">
    <source>
        <dbReference type="ARBA" id="ARBA00004651"/>
    </source>
</evidence>
<dbReference type="PANTHER" id="PTHR34220">
    <property type="entry name" value="SENSOR HISTIDINE KINASE YPDA"/>
    <property type="match status" value="1"/>
</dbReference>
<sequence>MKWLGGQHALPSFFAIKGGLAMKGRRLRSRARYQIFNRILAMYSIIILLVISLLVVLIAKYVADDFITRSLEANEKQVEALAVYMAERERSLATHLRELYFYPELVESIAVALKNDPETYLEYRLDQYSLQRSFVPSNVESFMRGFYYGDGAIDAITLTSYETDQVYAYVFQYANWNRIQNEGEQQAITLTRPINDGSSTTGIGQLTAYYSSEALRQAVASANNVGFLQMHKEDGTLLFTNRPDPFELPQEEDSGPVYKEMVKNGETFYYKVEQDADRGLYYVGVVPRSEITELSSLVYATIALLIAVACVTVAVGYFVMRRYARRMQRIEASMQLVEQGDLSARIDMSLQNKIDELGSIAGNFNRMLDELKRYIDKSYVLELKKQEAEMRALQAQMNPHFLYNTLEAIRMKAVIEGATDAGAMTFHLASIMRYALSENRSATLGEELEHTKQYMALMEQRYRHALTVEYEVDSSLLMDSILRFSLQPLAENYMIHGFMPDKKDNRLHISIQKKEHVLTIVVCDNGKGMASERLEAIKAKLREEEYQHIEQSIGLANIHKRFQLEYGQPYGLSIHSVADEGTSVQLTCPLEREESDCDESPAC</sequence>
<evidence type="ECO:0000256" key="5">
    <source>
        <dbReference type="ARBA" id="ARBA00022692"/>
    </source>
</evidence>
<dbReference type="AlphaFoldDB" id="A0A268RVN3"/>
<evidence type="ECO:0000256" key="9">
    <source>
        <dbReference type="ARBA" id="ARBA00022989"/>
    </source>
</evidence>
<evidence type="ECO:0000256" key="12">
    <source>
        <dbReference type="SAM" id="Phobius"/>
    </source>
</evidence>
<keyword evidence="4" id="KW-0808">Transferase</keyword>
<evidence type="ECO:0000313" key="15">
    <source>
        <dbReference type="Proteomes" id="UP000216133"/>
    </source>
</evidence>
<evidence type="ECO:0000256" key="11">
    <source>
        <dbReference type="ARBA" id="ARBA00023136"/>
    </source>
</evidence>
<dbReference type="PROSITE" id="PS50885">
    <property type="entry name" value="HAMP"/>
    <property type="match status" value="1"/>
</dbReference>
<proteinExistence type="predicted"/>
<dbReference type="Pfam" id="PF00672">
    <property type="entry name" value="HAMP"/>
    <property type="match status" value="1"/>
</dbReference>
<keyword evidence="8" id="KW-0067">ATP-binding</keyword>
<accession>A0A268RVN3</accession>
<evidence type="ECO:0000256" key="6">
    <source>
        <dbReference type="ARBA" id="ARBA00022741"/>
    </source>
</evidence>
<keyword evidence="9 12" id="KW-1133">Transmembrane helix</keyword>
<keyword evidence="5 12" id="KW-0812">Transmembrane</keyword>
<evidence type="ECO:0000256" key="2">
    <source>
        <dbReference type="ARBA" id="ARBA00022475"/>
    </source>
</evidence>
<dbReference type="Proteomes" id="UP000216133">
    <property type="component" value="Unassembled WGS sequence"/>
</dbReference>
<dbReference type="InterPro" id="IPR050640">
    <property type="entry name" value="Bact_2-comp_sensor_kinase"/>
</dbReference>
<evidence type="ECO:0000313" key="14">
    <source>
        <dbReference type="EMBL" id="PAF24325.1"/>
    </source>
</evidence>
<evidence type="ECO:0000256" key="3">
    <source>
        <dbReference type="ARBA" id="ARBA00022553"/>
    </source>
</evidence>
<evidence type="ECO:0000256" key="8">
    <source>
        <dbReference type="ARBA" id="ARBA00022840"/>
    </source>
</evidence>
<dbReference type="SMART" id="SM00304">
    <property type="entry name" value="HAMP"/>
    <property type="match status" value="1"/>
</dbReference>
<dbReference type="EMBL" id="NPBS01000112">
    <property type="protein sequence ID" value="PAF24325.1"/>
    <property type="molecule type" value="Genomic_DNA"/>
</dbReference>
<keyword evidence="6" id="KW-0547">Nucleotide-binding</keyword>
<dbReference type="Gene3D" id="3.30.565.10">
    <property type="entry name" value="Histidine kinase-like ATPase, C-terminal domain"/>
    <property type="match status" value="1"/>
</dbReference>
<dbReference type="GO" id="GO:0000155">
    <property type="term" value="F:phosphorelay sensor kinase activity"/>
    <property type="evidence" value="ECO:0007669"/>
    <property type="project" value="InterPro"/>
</dbReference>
<keyword evidence="2" id="KW-1003">Cell membrane</keyword>
<dbReference type="Gene3D" id="6.10.340.10">
    <property type="match status" value="1"/>
</dbReference>
<dbReference type="CDD" id="cd06225">
    <property type="entry name" value="HAMP"/>
    <property type="match status" value="1"/>
</dbReference>
<name>A0A268RVN3_SHOCL</name>
<keyword evidence="11 12" id="KW-0472">Membrane</keyword>
<reference evidence="14 15" key="1">
    <citation type="submission" date="2017-07" db="EMBL/GenBank/DDBJ databases">
        <title>Isolation and whole genome analysis of endospore-forming bacteria from heroin.</title>
        <authorList>
            <person name="Kalinowski J."/>
            <person name="Ahrens B."/>
            <person name="Al-Dilaimi A."/>
            <person name="Winkler A."/>
            <person name="Wibberg D."/>
            <person name="Schleenbecker U."/>
            <person name="Ruckert C."/>
            <person name="Wolfel R."/>
            <person name="Grass G."/>
        </authorList>
    </citation>
    <scope>NUCLEOTIDE SEQUENCE [LARGE SCALE GENOMIC DNA]</scope>
    <source>
        <strain evidence="14 15">7523-2</strain>
    </source>
</reference>
<comment type="subcellular location">
    <subcellularLocation>
        <location evidence="1">Cell membrane</location>
        <topology evidence="1">Multi-pass membrane protein</topology>
    </subcellularLocation>
</comment>
<dbReference type="GO" id="GO:0005886">
    <property type="term" value="C:plasma membrane"/>
    <property type="evidence" value="ECO:0007669"/>
    <property type="project" value="UniProtKB-SubCell"/>
</dbReference>
<evidence type="ECO:0000256" key="10">
    <source>
        <dbReference type="ARBA" id="ARBA00023012"/>
    </source>
</evidence>
<comment type="caution">
    <text evidence="14">The sequence shown here is derived from an EMBL/GenBank/DDBJ whole genome shotgun (WGS) entry which is preliminary data.</text>
</comment>
<dbReference type="InterPro" id="IPR003594">
    <property type="entry name" value="HATPase_dom"/>
</dbReference>
<feature type="transmembrane region" description="Helical" evidence="12">
    <location>
        <begin position="35"/>
        <end position="59"/>
    </location>
</feature>
<keyword evidence="10" id="KW-0902">Two-component regulatory system</keyword>
<keyword evidence="3" id="KW-0597">Phosphoprotein</keyword>
<dbReference type="InterPro" id="IPR036890">
    <property type="entry name" value="HATPase_C_sf"/>
</dbReference>
<evidence type="ECO:0000256" key="4">
    <source>
        <dbReference type="ARBA" id="ARBA00022679"/>
    </source>
</evidence>
<evidence type="ECO:0000259" key="13">
    <source>
        <dbReference type="PROSITE" id="PS50885"/>
    </source>
</evidence>
<protein>
    <recommendedName>
        <fullName evidence="13">HAMP domain-containing protein</fullName>
    </recommendedName>
</protein>